<evidence type="ECO:0000313" key="3">
    <source>
        <dbReference type="Proteomes" id="UP000762676"/>
    </source>
</evidence>
<organism evidence="2 3">
    <name type="scientific">Elysia marginata</name>
    <dbReference type="NCBI Taxonomy" id="1093978"/>
    <lineage>
        <taxon>Eukaryota</taxon>
        <taxon>Metazoa</taxon>
        <taxon>Spiralia</taxon>
        <taxon>Lophotrochozoa</taxon>
        <taxon>Mollusca</taxon>
        <taxon>Gastropoda</taxon>
        <taxon>Heterobranchia</taxon>
        <taxon>Euthyneura</taxon>
        <taxon>Panpulmonata</taxon>
        <taxon>Sacoglossa</taxon>
        <taxon>Placobranchoidea</taxon>
        <taxon>Plakobranchidae</taxon>
        <taxon>Elysia</taxon>
    </lineage>
</organism>
<dbReference type="EMBL" id="BMAT01008133">
    <property type="protein sequence ID" value="GFR78552.1"/>
    <property type="molecule type" value="Genomic_DNA"/>
</dbReference>
<evidence type="ECO:0000313" key="2">
    <source>
        <dbReference type="EMBL" id="GFR78552.1"/>
    </source>
</evidence>
<feature type="compositionally biased region" description="Pro residues" evidence="1">
    <location>
        <begin position="53"/>
        <end position="68"/>
    </location>
</feature>
<sequence>MLENRQTVKTDFSDVRHIRIPRSNWEQFLGYTSTISRRYRSALCSGPRAVPSPHHPLPQPCSPAPPTTDNPEENPGCCCCCIDFC</sequence>
<accession>A0AAV4FYY3</accession>
<evidence type="ECO:0000256" key="1">
    <source>
        <dbReference type="SAM" id="MobiDB-lite"/>
    </source>
</evidence>
<keyword evidence="3" id="KW-1185">Reference proteome</keyword>
<feature type="region of interest" description="Disordered" evidence="1">
    <location>
        <begin position="49"/>
        <end position="69"/>
    </location>
</feature>
<dbReference type="Proteomes" id="UP000762676">
    <property type="component" value="Unassembled WGS sequence"/>
</dbReference>
<reference evidence="2 3" key="1">
    <citation type="journal article" date="2021" name="Elife">
        <title>Chloroplast acquisition without the gene transfer in kleptoplastic sea slugs, Plakobranchus ocellatus.</title>
        <authorList>
            <person name="Maeda T."/>
            <person name="Takahashi S."/>
            <person name="Yoshida T."/>
            <person name="Shimamura S."/>
            <person name="Takaki Y."/>
            <person name="Nagai Y."/>
            <person name="Toyoda A."/>
            <person name="Suzuki Y."/>
            <person name="Arimoto A."/>
            <person name="Ishii H."/>
            <person name="Satoh N."/>
            <person name="Nishiyama T."/>
            <person name="Hasebe M."/>
            <person name="Maruyama T."/>
            <person name="Minagawa J."/>
            <person name="Obokata J."/>
            <person name="Shigenobu S."/>
        </authorList>
    </citation>
    <scope>NUCLEOTIDE SEQUENCE [LARGE SCALE GENOMIC DNA]</scope>
</reference>
<dbReference type="AlphaFoldDB" id="A0AAV4FYY3"/>
<proteinExistence type="predicted"/>
<gene>
    <name evidence="2" type="ORF">ElyMa_003997200</name>
</gene>
<comment type="caution">
    <text evidence="2">The sequence shown here is derived from an EMBL/GenBank/DDBJ whole genome shotgun (WGS) entry which is preliminary data.</text>
</comment>
<protein>
    <submittedName>
        <fullName evidence="2">Uncharacterized protein</fullName>
    </submittedName>
</protein>
<name>A0AAV4FYY3_9GAST</name>